<keyword evidence="3 6" id="KW-0067">ATP-binding</keyword>
<dbReference type="InterPro" id="IPR036612">
    <property type="entry name" value="KH_dom_type_1_sf"/>
</dbReference>
<evidence type="ECO:0000256" key="4">
    <source>
        <dbReference type="PROSITE-ProRule" id="PRU00117"/>
    </source>
</evidence>
<accession>A0A7S1W6U4</accession>
<organism evidence="9">
    <name type="scientific">Neobodo designis</name>
    <name type="common">Flagellated protozoan</name>
    <name type="synonym">Bodo designis</name>
    <dbReference type="NCBI Taxonomy" id="312471"/>
    <lineage>
        <taxon>Eukaryota</taxon>
        <taxon>Discoba</taxon>
        <taxon>Euglenozoa</taxon>
        <taxon>Kinetoplastea</taxon>
        <taxon>Metakinetoplastina</taxon>
        <taxon>Neobodonida</taxon>
        <taxon>Neobodo</taxon>
    </lineage>
</organism>
<dbReference type="PANTHER" id="PTHR24031">
    <property type="entry name" value="RNA HELICASE"/>
    <property type="match status" value="1"/>
</dbReference>
<dbReference type="SUPFAM" id="SSF52540">
    <property type="entry name" value="P-loop containing nucleoside triphosphate hydrolases"/>
    <property type="match status" value="1"/>
</dbReference>
<keyword evidence="2 6" id="KW-0378">Hydrolase</keyword>
<keyword evidence="6" id="KW-0347">Helicase</keyword>
<feature type="compositionally biased region" description="Basic and acidic residues" evidence="7">
    <location>
        <begin position="73"/>
        <end position="98"/>
    </location>
</feature>
<keyword evidence="5" id="KW-0862">Zinc</keyword>
<feature type="compositionally biased region" description="Low complexity" evidence="7">
    <location>
        <begin position="60"/>
        <end position="71"/>
    </location>
</feature>
<comment type="similarity">
    <text evidence="6">Belongs to the DEAD box helicase family.</text>
</comment>
<dbReference type="Gene3D" id="4.10.1000.10">
    <property type="entry name" value="Zinc finger, CCCH-type"/>
    <property type="match status" value="1"/>
</dbReference>
<evidence type="ECO:0000256" key="1">
    <source>
        <dbReference type="ARBA" id="ARBA00022741"/>
    </source>
</evidence>
<keyword evidence="1 6" id="KW-0547">Nucleotide-binding</keyword>
<dbReference type="Gene3D" id="3.30.1370.10">
    <property type="entry name" value="K Homology domain, type 1"/>
    <property type="match status" value="1"/>
</dbReference>
<keyword evidence="5" id="KW-0479">Metal-binding</keyword>
<gene>
    <name evidence="9" type="ORF">NDES1114_LOCUS33257</name>
</gene>
<comment type="function">
    <text evidence="6">RNA helicase.</text>
</comment>
<dbReference type="PROSITE" id="PS50084">
    <property type="entry name" value="KH_TYPE_1"/>
    <property type="match status" value="1"/>
</dbReference>
<evidence type="ECO:0000256" key="7">
    <source>
        <dbReference type="SAM" id="MobiDB-lite"/>
    </source>
</evidence>
<evidence type="ECO:0000313" key="9">
    <source>
        <dbReference type="EMBL" id="CAD9151818.1"/>
    </source>
</evidence>
<dbReference type="GO" id="GO:0003724">
    <property type="term" value="F:RNA helicase activity"/>
    <property type="evidence" value="ECO:0007669"/>
    <property type="project" value="UniProtKB-EC"/>
</dbReference>
<dbReference type="GO" id="GO:0016787">
    <property type="term" value="F:hydrolase activity"/>
    <property type="evidence" value="ECO:0007669"/>
    <property type="project" value="UniProtKB-KW"/>
</dbReference>
<name>A0A7S1W6U4_NEODS</name>
<feature type="compositionally biased region" description="Basic and acidic residues" evidence="7">
    <location>
        <begin position="463"/>
        <end position="482"/>
    </location>
</feature>
<dbReference type="EMBL" id="HBGF01049709">
    <property type="protein sequence ID" value="CAD9151818.1"/>
    <property type="molecule type" value="Transcribed_RNA"/>
</dbReference>
<feature type="region of interest" description="Disordered" evidence="7">
    <location>
        <begin position="453"/>
        <end position="492"/>
    </location>
</feature>
<evidence type="ECO:0000256" key="6">
    <source>
        <dbReference type="RuleBase" id="RU365068"/>
    </source>
</evidence>
<protein>
    <recommendedName>
        <fullName evidence="6">ATP-dependent RNA helicase</fullName>
        <ecNumber evidence="6">3.6.4.13</ecNumber>
    </recommendedName>
</protein>
<comment type="domain">
    <text evidence="6">The Q motif is unique to and characteristic of the DEAD box family of RNA helicases and controls ATP binding and hydrolysis.</text>
</comment>
<dbReference type="EC" id="3.6.4.13" evidence="6"/>
<proteinExistence type="inferred from homology"/>
<evidence type="ECO:0000256" key="2">
    <source>
        <dbReference type="ARBA" id="ARBA00022801"/>
    </source>
</evidence>
<dbReference type="GO" id="GO:0005524">
    <property type="term" value="F:ATP binding"/>
    <property type="evidence" value="ECO:0007669"/>
    <property type="project" value="UniProtKB-UniRule"/>
</dbReference>
<dbReference type="InterPro" id="IPR000571">
    <property type="entry name" value="Znf_CCCH"/>
</dbReference>
<evidence type="ECO:0000259" key="8">
    <source>
        <dbReference type="PROSITE" id="PS50103"/>
    </source>
</evidence>
<reference evidence="9" key="1">
    <citation type="submission" date="2021-01" db="EMBL/GenBank/DDBJ databases">
        <authorList>
            <person name="Corre E."/>
            <person name="Pelletier E."/>
            <person name="Niang G."/>
            <person name="Scheremetjew M."/>
            <person name="Finn R."/>
            <person name="Kale V."/>
            <person name="Holt S."/>
            <person name="Cochrane G."/>
            <person name="Meng A."/>
            <person name="Brown T."/>
            <person name="Cohen L."/>
        </authorList>
    </citation>
    <scope>NUCLEOTIDE SEQUENCE</scope>
    <source>
        <strain evidence="9">CCAP 1951/1</strain>
    </source>
</reference>
<evidence type="ECO:0000256" key="5">
    <source>
        <dbReference type="PROSITE-ProRule" id="PRU00723"/>
    </source>
</evidence>
<keyword evidence="5" id="KW-0863">Zinc-finger</keyword>
<dbReference type="InterPro" id="IPR027417">
    <property type="entry name" value="P-loop_NTPase"/>
</dbReference>
<keyword evidence="4 6" id="KW-0694">RNA-binding</keyword>
<sequence length="492" mass="55787">MNAVESLFVRLGISAHYAPFAENNIDKVVHLRHLSDEDLRSYIPDEGARAVLKQALDKSAAQPAAPAAAPQRYADDTEPRSKGTRRQETGDRRPRPKRVCRDFFDSGCGYGSECRFSHDVEQHKAEGAQHSTAPLNREIYKEEISVPWDSVKLLLGNKAEKLNRINAKWGTTNSRIEKPEAFHQTYSFDLRGTPEGVKGAKSDIEQFVGITSAKNREARFQYANHELERNQHSVEFLCAANLKNQGTPLELSSTVLQRVARTFRFRHEPKVTQFWTLSSNGTDKDKFETIMPLVKQMRGVSCIIFAEPNRVEEMAKRSKQTAEALGVKNPQFVHRKLSKEDRMRALETFKAGEVNEHGVVQRCLVTNNDYAKYARKVLIPYVNLVLHFSIPKTKELYLHQTNCTGRNNHEGISVLFITHHDATTQKEWSAALDLRELTGRGFEEALGKVDYDTTDRQLTAQDSDPKPNWREEWEKEKAEKAAAKAAAKAARA</sequence>
<comment type="catalytic activity">
    <reaction evidence="6">
        <text>ATP + H2O = ADP + phosphate + H(+)</text>
        <dbReference type="Rhea" id="RHEA:13065"/>
        <dbReference type="ChEBI" id="CHEBI:15377"/>
        <dbReference type="ChEBI" id="CHEBI:15378"/>
        <dbReference type="ChEBI" id="CHEBI:30616"/>
        <dbReference type="ChEBI" id="CHEBI:43474"/>
        <dbReference type="ChEBI" id="CHEBI:456216"/>
        <dbReference type="EC" id="3.6.4.13"/>
    </reaction>
</comment>
<dbReference type="GO" id="GO:0003723">
    <property type="term" value="F:RNA binding"/>
    <property type="evidence" value="ECO:0007669"/>
    <property type="project" value="UniProtKB-UniRule"/>
</dbReference>
<feature type="region of interest" description="Disordered" evidence="7">
    <location>
        <begin position="57"/>
        <end position="98"/>
    </location>
</feature>
<dbReference type="Gene3D" id="3.40.50.300">
    <property type="entry name" value="P-loop containing nucleotide triphosphate hydrolases"/>
    <property type="match status" value="1"/>
</dbReference>
<dbReference type="GO" id="GO:0008270">
    <property type="term" value="F:zinc ion binding"/>
    <property type="evidence" value="ECO:0007669"/>
    <property type="project" value="UniProtKB-KW"/>
</dbReference>
<feature type="domain" description="C3H1-type" evidence="8">
    <location>
        <begin position="94"/>
        <end position="121"/>
    </location>
</feature>
<evidence type="ECO:0000256" key="3">
    <source>
        <dbReference type="ARBA" id="ARBA00022840"/>
    </source>
</evidence>
<dbReference type="AlphaFoldDB" id="A0A7S1W6U4"/>
<dbReference type="PROSITE" id="PS50103">
    <property type="entry name" value="ZF_C3H1"/>
    <property type="match status" value="1"/>
</dbReference>
<feature type="zinc finger region" description="C3H1-type" evidence="5">
    <location>
        <begin position="94"/>
        <end position="121"/>
    </location>
</feature>
<feature type="compositionally biased region" description="Low complexity" evidence="7">
    <location>
        <begin position="483"/>
        <end position="492"/>
    </location>
</feature>
<dbReference type="SMART" id="SM00356">
    <property type="entry name" value="ZnF_C3H1"/>
    <property type="match status" value="1"/>
</dbReference>